<dbReference type="CDD" id="cd07363">
    <property type="entry name" value="45_DOPA_Dioxygenase"/>
    <property type="match status" value="1"/>
</dbReference>
<dbReference type="InterPro" id="IPR004183">
    <property type="entry name" value="Xdiol_dOase_suB"/>
</dbReference>
<keyword evidence="3" id="KW-0479">Metal-binding</keyword>
<dbReference type="EMBL" id="MPGH01000097">
    <property type="protein sequence ID" value="OLN87400.1"/>
    <property type="molecule type" value="Genomic_DNA"/>
</dbReference>
<evidence type="ECO:0000256" key="1">
    <source>
        <dbReference type="ARBA" id="ARBA00001947"/>
    </source>
</evidence>
<evidence type="ECO:0000256" key="4">
    <source>
        <dbReference type="ARBA" id="ARBA00022833"/>
    </source>
</evidence>
<dbReference type="Pfam" id="PF02900">
    <property type="entry name" value="LigB"/>
    <property type="match status" value="1"/>
</dbReference>
<protein>
    <submittedName>
        <fullName evidence="7">4,5-DOPA dioxygenase extradiol 3</fullName>
    </submittedName>
</protein>
<dbReference type="AlphaFoldDB" id="A0A1Q8RSV7"/>
<dbReference type="GO" id="GO:0008270">
    <property type="term" value="F:zinc ion binding"/>
    <property type="evidence" value="ECO:0007669"/>
    <property type="project" value="InterPro"/>
</dbReference>
<evidence type="ECO:0000313" key="8">
    <source>
        <dbReference type="Proteomes" id="UP000186583"/>
    </source>
</evidence>
<evidence type="ECO:0000256" key="3">
    <source>
        <dbReference type="ARBA" id="ARBA00022723"/>
    </source>
</evidence>
<evidence type="ECO:0000259" key="6">
    <source>
        <dbReference type="Pfam" id="PF02900"/>
    </source>
</evidence>
<dbReference type="SUPFAM" id="SSF53213">
    <property type="entry name" value="LigB-like"/>
    <property type="match status" value="1"/>
</dbReference>
<evidence type="ECO:0000256" key="5">
    <source>
        <dbReference type="ARBA" id="ARBA00023002"/>
    </source>
</evidence>
<evidence type="ECO:0000256" key="2">
    <source>
        <dbReference type="ARBA" id="ARBA00007581"/>
    </source>
</evidence>
<dbReference type="Gene3D" id="3.40.830.10">
    <property type="entry name" value="LigB-like"/>
    <property type="match status" value="1"/>
</dbReference>
<comment type="caution">
    <text evidence="7">The sequence shown here is derived from an EMBL/GenBank/DDBJ whole genome shotgun (WGS) entry which is preliminary data.</text>
</comment>
<dbReference type="GO" id="GO:0008198">
    <property type="term" value="F:ferrous iron binding"/>
    <property type="evidence" value="ECO:0007669"/>
    <property type="project" value="InterPro"/>
</dbReference>
<dbReference type="PIRSF" id="PIRSF006157">
    <property type="entry name" value="Doxgns_DODA"/>
    <property type="match status" value="1"/>
</dbReference>
<feature type="domain" description="Extradiol ring-cleavage dioxygenase class III enzyme subunit B" evidence="6">
    <location>
        <begin position="41"/>
        <end position="260"/>
    </location>
</feature>
<dbReference type="STRING" id="708187.A0A1Q8RSV7"/>
<dbReference type="InterPro" id="IPR014436">
    <property type="entry name" value="Extradiol_dOase_DODA"/>
</dbReference>
<keyword evidence="5" id="KW-0560">Oxidoreductase</keyword>
<dbReference type="GO" id="GO:0016702">
    <property type="term" value="F:oxidoreductase activity, acting on single donors with incorporation of molecular oxygen, incorporation of two atoms of oxygen"/>
    <property type="evidence" value="ECO:0007669"/>
    <property type="project" value="UniProtKB-ARBA"/>
</dbReference>
<organism evidence="7 8">
    <name type="scientific">Colletotrichum chlorophyti</name>
    <dbReference type="NCBI Taxonomy" id="708187"/>
    <lineage>
        <taxon>Eukaryota</taxon>
        <taxon>Fungi</taxon>
        <taxon>Dikarya</taxon>
        <taxon>Ascomycota</taxon>
        <taxon>Pezizomycotina</taxon>
        <taxon>Sordariomycetes</taxon>
        <taxon>Hypocreomycetidae</taxon>
        <taxon>Glomerellales</taxon>
        <taxon>Glomerellaceae</taxon>
        <taxon>Colletotrichum</taxon>
    </lineage>
</organism>
<dbReference type="PANTHER" id="PTHR30096">
    <property type="entry name" value="4,5-DOPA DIOXYGENASE EXTRADIOL-LIKE PROTEIN"/>
    <property type="match status" value="1"/>
</dbReference>
<accession>A0A1Q8RSV7</accession>
<dbReference type="OrthoDB" id="7396853at2759"/>
<comment type="cofactor">
    <cofactor evidence="1">
        <name>Zn(2+)</name>
        <dbReference type="ChEBI" id="CHEBI:29105"/>
    </cofactor>
</comment>
<comment type="similarity">
    <text evidence="2">Belongs to the DODA-type extradiol aromatic ring-opening dioxygenase family.</text>
</comment>
<sequence>MPRGPVVCVSHGGGPMPVLGDPGHAAITASLRNRVPKILKLNTPDAPKAIVVVTAHWSERRPTISSADSHDLLYDYGGFPREAYSLKYPAPGSSAIAEELKQALEKEGLSPVMNSQRGWDHGVFIPLLLINPAANIPVVQLSVLTSEDPEEHFRMGRALSALRDSNIAIVGSGFPSMHNFSKMRPLMMGDASAAKKIAKQVNDWNKELTDATTIEKREDRVKALAGWRKFTNSYEMHPPGGGEHFLPLLVCAGAADDEGAGVYEDEFLGLGMKTYYWGDVRV</sequence>
<keyword evidence="8" id="KW-1185">Reference proteome</keyword>
<keyword evidence="7" id="KW-0223">Dioxygenase</keyword>
<proteinExistence type="inferred from homology"/>
<reference evidence="7 8" key="1">
    <citation type="submission" date="2016-11" db="EMBL/GenBank/DDBJ databases">
        <title>Draft Genome Assembly of Colletotrichum chlorophyti a pathogen of herbaceous plants.</title>
        <authorList>
            <person name="Gan P."/>
            <person name="Narusaka M."/>
            <person name="Tsushima A."/>
            <person name="Narusaka Y."/>
            <person name="Takano Y."/>
            <person name="Shirasu K."/>
        </authorList>
    </citation>
    <scope>NUCLEOTIDE SEQUENCE [LARGE SCALE GENOMIC DNA]</scope>
    <source>
        <strain evidence="7 8">NTL11</strain>
    </source>
</reference>
<dbReference type="PANTHER" id="PTHR30096:SF0">
    <property type="entry name" value="4,5-DOPA DIOXYGENASE EXTRADIOL-LIKE PROTEIN"/>
    <property type="match status" value="1"/>
</dbReference>
<evidence type="ECO:0000313" key="7">
    <source>
        <dbReference type="EMBL" id="OLN87400.1"/>
    </source>
</evidence>
<dbReference type="Proteomes" id="UP000186583">
    <property type="component" value="Unassembled WGS sequence"/>
</dbReference>
<name>A0A1Q8RSV7_9PEZI</name>
<keyword evidence="4" id="KW-0862">Zinc</keyword>
<gene>
    <name evidence="7" type="ORF">CCHL11_09571</name>
</gene>